<accession>A0A9D1WI33</accession>
<feature type="domain" description="N-acetyltransferase" evidence="3">
    <location>
        <begin position="1"/>
        <end position="170"/>
    </location>
</feature>
<dbReference type="InterPro" id="IPR016181">
    <property type="entry name" value="Acyl_CoA_acyltransferase"/>
</dbReference>
<gene>
    <name evidence="4" type="ORF">IAA45_06630</name>
</gene>
<sequence>MEIRTANKEDFSELLSFYNRMCSVLGEQDFLPEGDKGGFPSEEMIRESIAAKAQFVGIEDEKIIAAYIIDHNCDPAYHSVQWQINTKTEEVMILHALRVLPEYSRRGYSKQLVRHAIQISKEMGQKAIRLDCIEGNDIPQKMYQSLGFQYIDSVRITYPDIGTPKKFLLYEILL</sequence>
<evidence type="ECO:0000256" key="1">
    <source>
        <dbReference type="ARBA" id="ARBA00022679"/>
    </source>
</evidence>
<keyword evidence="2" id="KW-0012">Acyltransferase</keyword>
<dbReference type="PANTHER" id="PTHR43420">
    <property type="entry name" value="ACETYLTRANSFERASE"/>
    <property type="match status" value="1"/>
</dbReference>
<organism evidence="4 5">
    <name type="scientific">Candidatus Blautia gallistercoris</name>
    <dbReference type="NCBI Taxonomy" id="2838490"/>
    <lineage>
        <taxon>Bacteria</taxon>
        <taxon>Bacillati</taxon>
        <taxon>Bacillota</taxon>
        <taxon>Clostridia</taxon>
        <taxon>Lachnospirales</taxon>
        <taxon>Lachnospiraceae</taxon>
        <taxon>Blautia</taxon>
    </lineage>
</organism>
<dbReference type="PROSITE" id="PS51186">
    <property type="entry name" value="GNAT"/>
    <property type="match status" value="1"/>
</dbReference>
<proteinExistence type="predicted"/>
<evidence type="ECO:0000313" key="5">
    <source>
        <dbReference type="Proteomes" id="UP000886817"/>
    </source>
</evidence>
<keyword evidence="1" id="KW-0808">Transferase</keyword>
<dbReference type="PANTHER" id="PTHR43420:SF44">
    <property type="entry name" value="ACETYLTRANSFERASE YPEA"/>
    <property type="match status" value="1"/>
</dbReference>
<dbReference type="Proteomes" id="UP000886817">
    <property type="component" value="Unassembled WGS sequence"/>
</dbReference>
<protein>
    <submittedName>
        <fullName evidence="4">GNAT family N-acetyltransferase</fullName>
    </submittedName>
</protein>
<reference evidence="4" key="2">
    <citation type="submission" date="2021-04" db="EMBL/GenBank/DDBJ databases">
        <authorList>
            <person name="Gilroy R."/>
        </authorList>
    </citation>
    <scope>NUCLEOTIDE SEQUENCE</scope>
    <source>
        <strain evidence="4">ChiSjej1B19-8411</strain>
    </source>
</reference>
<dbReference type="AlphaFoldDB" id="A0A9D1WI33"/>
<dbReference type="Gene3D" id="3.40.630.30">
    <property type="match status" value="1"/>
</dbReference>
<dbReference type="SUPFAM" id="SSF55729">
    <property type="entry name" value="Acyl-CoA N-acyltransferases (Nat)"/>
    <property type="match status" value="1"/>
</dbReference>
<dbReference type="GO" id="GO:0016747">
    <property type="term" value="F:acyltransferase activity, transferring groups other than amino-acyl groups"/>
    <property type="evidence" value="ECO:0007669"/>
    <property type="project" value="InterPro"/>
</dbReference>
<evidence type="ECO:0000313" key="4">
    <source>
        <dbReference type="EMBL" id="HIX59374.1"/>
    </source>
</evidence>
<reference evidence="4" key="1">
    <citation type="journal article" date="2021" name="PeerJ">
        <title>Extensive microbial diversity within the chicken gut microbiome revealed by metagenomics and culture.</title>
        <authorList>
            <person name="Gilroy R."/>
            <person name="Ravi A."/>
            <person name="Getino M."/>
            <person name="Pursley I."/>
            <person name="Horton D.L."/>
            <person name="Alikhan N.F."/>
            <person name="Baker D."/>
            <person name="Gharbi K."/>
            <person name="Hall N."/>
            <person name="Watson M."/>
            <person name="Adriaenssens E.M."/>
            <person name="Foster-Nyarko E."/>
            <person name="Jarju S."/>
            <person name="Secka A."/>
            <person name="Antonio M."/>
            <person name="Oren A."/>
            <person name="Chaudhuri R.R."/>
            <person name="La Ragione R."/>
            <person name="Hildebrand F."/>
            <person name="Pallen M.J."/>
        </authorList>
    </citation>
    <scope>NUCLEOTIDE SEQUENCE</scope>
    <source>
        <strain evidence="4">ChiSjej1B19-8411</strain>
    </source>
</reference>
<name>A0A9D1WI33_9FIRM</name>
<dbReference type="CDD" id="cd04301">
    <property type="entry name" value="NAT_SF"/>
    <property type="match status" value="1"/>
</dbReference>
<evidence type="ECO:0000259" key="3">
    <source>
        <dbReference type="PROSITE" id="PS51186"/>
    </source>
</evidence>
<comment type="caution">
    <text evidence="4">The sequence shown here is derived from an EMBL/GenBank/DDBJ whole genome shotgun (WGS) entry which is preliminary data.</text>
</comment>
<dbReference type="Pfam" id="PF00583">
    <property type="entry name" value="Acetyltransf_1"/>
    <property type="match status" value="1"/>
</dbReference>
<dbReference type="InterPro" id="IPR050680">
    <property type="entry name" value="YpeA/RimI_acetyltransf"/>
</dbReference>
<dbReference type="EMBL" id="DXEX01000145">
    <property type="protein sequence ID" value="HIX59374.1"/>
    <property type="molecule type" value="Genomic_DNA"/>
</dbReference>
<evidence type="ECO:0000256" key="2">
    <source>
        <dbReference type="ARBA" id="ARBA00023315"/>
    </source>
</evidence>
<dbReference type="InterPro" id="IPR000182">
    <property type="entry name" value="GNAT_dom"/>
</dbReference>